<dbReference type="InterPro" id="IPR013083">
    <property type="entry name" value="Znf_RING/FYVE/PHD"/>
</dbReference>
<dbReference type="AlphaFoldDB" id="A0A9Q8SJ46"/>
<dbReference type="Gene3D" id="3.30.40.10">
    <property type="entry name" value="Zinc/RING finger domain, C3HC4 (zinc finger)"/>
    <property type="match status" value="1"/>
</dbReference>
<dbReference type="InterPro" id="IPR019787">
    <property type="entry name" value="Znf_PHD-finger"/>
</dbReference>
<feature type="region of interest" description="Disordered" evidence="6">
    <location>
        <begin position="1"/>
        <end position="64"/>
    </location>
</feature>
<evidence type="ECO:0000259" key="7">
    <source>
        <dbReference type="PROSITE" id="PS50016"/>
    </source>
</evidence>
<keyword evidence="9" id="KW-1185">Reference proteome</keyword>
<evidence type="ECO:0000256" key="1">
    <source>
        <dbReference type="ARBA" id="ARBA00022723"/>
    </source>
</evidence>
<dbReference type="PROSITE" id="PS50016">
    <property type="entry name" value="ZF_PHD_2"/>
    <property type="match status" value="1"/>
</dbReference>
<evidence type="ECO:0000256" key="3">
    <source>
        <dbReference type="ARBA" id="ARBA00022833"/>
    </source>
</evidence>
<feature type="compositionally biased region" description="Polar residues" evidence="6">
    <location>
        <begin position="228"/>
        <end position="237"/>
    </location>
</feature>
<gene>
    <name evidence="8" type="ORF">CLUP02_03318</name>
</gene>
<evidence type="ECO:0000256" key="6">
    <source>
        <dbReference type="SAM" id="MobiDB-lite"/>
    </source>
</evidence>
<keyword evidence="3" id="KW-0862">Zinc</keyword>
<dbReference type="Proteomes" id="UP000830671">
    <property type="component" value="Chromosome 2"/>
</dbReference>
<dbReference type="GO" id="GO:0008270">
    <property type="term" value="F:zinc ion binding"/>
    <property type="evidence" value="ECO:0007669"/>
    <property type="project" value="UniProtKB-KW"/>
</dbReference>
<organism evidence="8 9">
    <name type="scientific">Colletotrichum lupini</name>
    <dbReference type="NCBI Taxonomy" id="145971"/>
    <lineage>
        <taxon>Eukaryota</taxon>
        <taxon>Fungi</taxon>
        <taxon>Dikarya</taxon>
        <taxon>Ascomycota</taxon>
        <taxon>Pezizomycotina</taxon>
        <taxon>Sordariomycetes</taxon>
        <taxon>Hypocreomycetidae</taxon>
        <taxon>Glomerellales</taxon>
        <taxon>Glomerellaceae</taxon>
        <taxon>Colletotrichum</taxon>
        <taxon>Colletotrichum acutatum species complex</taxon>
    </lineage>
</organism>
<feature type="compositionally biased region" description="Low complexity" evidence="6">
    <location>
        <begin position="155"/>
        <end position="169"/>
    </location>
</feature>
<feature type="compositionally biased region" description="Basic and acidic residues" evidence="6">
    <location>
        <begin position="1"/>
        <end position="11"/>
    </location>
</feature>
<keyword evidence="5" id="KW-0175">Coiled coil</keyword>
<dbReference type="SUPFAM" id="SSF57903">
    <property type="entry name" value="FYVE/PHD zinc finger"/>
    <property type="match status" value="1"/>
</dbReference>
<reference evidence="8" key="1">
    <citation type="journal article" date="2021" name="Mol. Plant Microbe Interact.">
        <title>Complete Genome Sequence of the Plant-Pathogenic Fungus Colletotrichum lupini.</title>
        <authorList>
            <person name="Baroncelli R."/>
            <person name="Pensec F."/>
            <person name="Da Lio D."/>
            <person name="Boufleur T."/>
            <person name="Vicente I."/>
            <person name="Sarrocco S."/>
            <person name="Picot A."/>
            <person name="Baraldi E."/>
            <person name="Sukno S."/>
            <person name="Thon M."/>
            <person name="Le Floch G."/>
        </authorList>
    </citation>
    <scope>NUCLEOTIDE SEQUENCE</scope>
    <source>
        <strain evidence="8">IMI 504893</strain>
    </source>
</reference>
<dbReference type="InterPro" id="IPR011011">
    <property type="entry name" value="Znf_FYVE_PHD"/>
</dbReference>
<protein>
    <recommendedName>
        <fullName evidence="7">PHD-type domain-containing protein</fullName>
    </recommendedName>
</protein>
<dbReference type="RefSeq" id="XP_049139484.1">
    <property type="nucleotide sequence ID" value="XM_049282341.1"/>
</dbReference>
<evidence type="ECO:0000313" key="9">
    <source>
        <dbReference type="Proteomes" id="UP000830671"/>
    </source>
</evidence>
<feature type="domain" description="PHD-type" evidence="7">
    <location>
        <begin position="85"/>
        <end position="135"/>
    </location>
</feature>
<feature type="compositionally biased region" description="Basic and acidic residues" evidence="6">
    <location>
        <begin position="38"/>
        <end position="50"/>
    </location>
</feature>
<keyword evidence="1" id="KW-0479">Metal-binding</keyword>
<dbReference type="EMBL" id="CP019474">
    <property type="protein sequence ID" value="UQC77846.1"/>
    <property type="molecule type" value="Genomic_DNA"/>
</dbReference>
<evidence type="ECO:0000313" key="8">
    <source>
        <dbReference type="EMBL" id="UQC77846.1"/>
    </source>
</evidence>
<feature type="compositionally biased region" description="Low complexity" evidence="6">
    <location>
        <begin position="259"/>
        <end position="269"/>
    </location>
</feature>
<feature type="compositionally biased region" description="Basic residues" evidence="6">
    <location>
        <begin position="12"/>
        <end position="27"/>
    </location>
</feature>
<dbReference type="GeneID" id="73337351"/>
<sequence>MDNDESREPPRKRLRSAQPTRRGRSRGARGGSANPYTARKESGELDHLPTEEQAPESESSVDPRALPIPAALERYKAWKAGAQHDEFCFICRQTKGLTYCITCKRSYHESCRPEESTYSVVEGNSCFFCEVCVHRNWHKDPPFLMPEMRPLAASSSSSAPVEAAEAAGATRSTKDTDRQDLSNSHQVHQNQETTRTTEASKDTLSTSARRTRTTKASHSAGREETAAVPSSSTSRTGITALPPPTTSATTAISRDDPPRSSSSTTTRAPAARKSRYTTLPTDVDAALRLLYAELETAHELRHKVGDVEGQVAQMQRELQLRNSELAVARRAADVGRVSASEMEQLRAQAALGEKAVEEAAGLRAENRSLRAELEASRERLVESERALEEWKRKLSALMS</sequence>
<feature type="compositionally biased region" description="Polar residues" evidence="6">
    <location>
        <begin position="181"/>
        <end position="197"/>
    </location>
</feature>
<evidence type="ECO:0000256" key="2">
    <source>
        <dbReference type="ARBA" id="ARBA00022771"/>
    </source>
</evidence>
<name>A0A9Q8SJ46_9PEZI</name>
<evidence type="ECO:0000256" key="5">
    <source>
        <dbReference type="SAM" id="Coils"/>
    </source>
</evidence>
<dbReference type="KEGG" id="clup:CLUP02_03318"/>
<proteinExistence type="predicted"/>
<accession>A0A9Q8SJ46</accession>
<feature type="region of interest" description="Disordered" evidence="6">
    <location>
        <begin position="155"/>
        <end position="277"/>
    </location>
</feature>
<feature type="coiled-coil region" evidence="5">
    <location>
        <begin position="352"/>
        <end position="393"/>
    </location>
</feature>
<keyword evidence="2 4" id="KW-0863">Zinc-finger</keyword>
<evidence type="ECO:0000256" key="4">
    <source>
        <dbReference type="PROSITE-ProRule" id="PRU00146"/>
    </source>
</evidence>